<feature type="transmembrane region" description="Helical" evidence="12">
    <location>
        <begin position="34"/>
        <end position="52"/>
    </location>
</feature>
<keyword evidence="4 12" id="KW-1003">Cell membrane</keyword>
<dbReference type="SUPFAM" id="SSF81336">
    <property type="entry name" value="F1F0 ATP synthase subunit A"/>
    <property type="match status" value="1"/>
</dbReference>
<evidence type="ECO:0000313" key="15">
    <source>
        <dbReference type="Proteomes" id="UP000248395"/>
    </source>
</evidence>
<dbReference type="InterPro" id="IPR045082">
    <property type="entry name" value="ATP_syn_F0_a_bact/chloroplast"/>
</dbReference>
<dbReference type="Proteomes" id="UP000248395">
    <property type="component" value="Unassembled WGS sequence"/>
</dbReference>
<dbReference type="FunFam" id="1.20.120.220:FF:000002">
    <property type="entry name" value="ATP synthase subunit a"/>
    <property type="match status" value="1"/>
</dbReference>
<dbReference type="HAMAP" id="MF_01393">
    <property type="entry name" value="ATP_synth_a_bact"/>
    <property type="match status" value="1"/>
</dbReference>
<dbReference type="OrthoDB" id="9789241at2"/>
<feature type="transmembrane region" description="Helical" evidence="12">
    <location>
        <begin position="147"/>
        <end position="164"/>
    </location>
</feature>
<evidence type="ECO:0000256" key="7">
    <source>
        <dbReference type="ARBA" id="ARBA00022781"/>
    </source>
</evidence>
<evidence type="ECO:0000256" key="13">
    <source>
        <dbReference type="RuleBase" id="RU000483"/>
    </source>
</evidence>
<keyword evidence="9 12" id="KW-0406">Ion transport</keyword>
<keyword evidence="7 12" id="KW-0375">Hydrogen ion transport</keyword>
<keyword evidence="8 12" id="KW-1133">Transmembrane helix</keyword>
<evidence type="ECO:0000256" key="2">
    <source>
        <dbReference type="ARBA" id="ARBA00006810"/>
    </source>
</evidence>
<reference evidence="14 15" key="1">
    <citation type="submission" date="2018-05" db="EMBL/GenBank/DDBJ databases">
        <title>Genomic Encyclopedia of Type Strains, Phase IV (KMG-IV): sequencing the most valuable type-strain genomes for metagenomic binning, comparative biology and taxonomic classification.</title>
        <authorList>
            <person name="Goeker M."/>
        </authorList>
    </citation>
    <scope>NUCLEOTIDE SEQUENCE [LARGE SCALE GENOMIC DNA]</scope>
    <source>
        <strain evidence="14 15">DSM 25134</strain>
    </source>
</reference>
<dbReference type="GO" id="GO:0042777">
    <property type="term" value="P:proton motive force-driven plasma membrane ATP synthesis"/>
    <property type="evidence" value="ECO:0007669"/>
    <property type="project" value="TreeGrafter"/>
</dbReference>
<dbReference type="GO" id="GO:0045259">
    <property type="term" value="C:proton-transporting ATP synthase complex"/>
    <property type="evidence" value="ECO:0007669"/>
    <property type="project" value="UniProtKB-KW"/>
</dbReference>
<name>A0A318J9R9_9NEIS</name>
<dbReference type="InterPro" id="IPR035908">
    <property type="entry name" value="F0_ATP_A_sf"/>
</dbReference>
<evidence type="ECO:0000256" key="3">
    <source>
        <dbReference type="ARBA" id="ARBA00022448"/>
    </source>
</evidence>
<keyword evidence="5 12" id="KW-0138">CF(0)</keyword>
<evidence type="ECO:0000313" key="14">
    <source>
        <dbReference type="EMBL" id="PXX46048.1"/>
    </source>
</evidence>
<feature type="transmembrane region" description="Helical" evidence="12">
    <location>
        <begin position="88"/>
        <end position="105"/>
    </location>
</feature>
<comment type="subcellular location">
    <subcellularLocation>
        <location evidence="12 13">Cell membrane</location>
        <topology evidence="12 13">Multi-pass membrane protein</topology>
    </subcellularLocation>
    <subcellularLocation>
        <location evidence="1">Membrane</location>
        <topology evidence="1">Multi-pass membrane protein</topology>
    </subcellularLocation>
</comment>
<evidence type="ECO:0000256" key="9">
    <source>
        <dbReference type="ARBA" id="ARBA00023065"/>
    </source>
</evidence>
<keyword evidence="15" id="KW-1185">Reference proteome</keyword>
<sequence length="272" mass="30255">MASNAIEYINHHLTFWNSDPSPARGFWSLHVDTFSVSLFLAFVFAGVFAMVARRASLENPGKLQLFVESIIELVDTQVKEIFHAKSKVIAPLALTIFCWIFLMNAMDMLPVDLLPNIAQWIGHTFFGLEAHHVYFRSVPSADVNATFAMSLSVFLCIIGFSIKAKGLGGWGKELLTAPFHTHNPIGAIILAPLNFIFQLVELAAKPISLSLRLFGNLYAGELIFILIALLPWGAQWILGAPWAIFHILIITLQAFVFMMLTIVYLSLAVEAH</sequence>
<evidence type="ECO:0000256" key="11">
    <source>
        <dbReference type="ARBA" id="ARBA00023310"/>
    </source>
</evidence>
<dbReference type="Pfam" id="PF00119">
    <property type="entry name" value="ATP-synt_A"/>
    <property type="match status" value="1"/>
</dbReference>
<protein>
    <recommendedName>
        <fullName evidence="12 13">ATP synthase subunit a</fullName>
    </recommendedName>
    <alternativeName>
        <fullName evidence="12">ATP synthase F0 sector subunit a</fullName>
    </alternativeName>
    <alternativeName>
        <fullName evidence="12">F-ATPase subunit 6</fullName>
    </alternativeName>
</protein>
<accession>A0A318J9R9</accession>
<dbReference type="PANTHER" id="PTHR42823:SF3">
    <property type="entry name" value="ATP SYNTHASE SUBUNIT A, CHLOROPLASTIC"/>
    <property type="match status" value="1"/>
</dbReference>
<keyword evidence="11 12" id="KW-0066">ATP synthesis</keyword>
<evidence type="ECO:0000256" key="5">
    <source>
        <dbReference type="ARBA" id="ARBA00022547"/>
    </source>
</evidence>
<dbReference type="RefSeq" id="WP_059285299.1">
    <property type="nucleotide sequence ID" value="NZ_LNQU01000021.1"/>
</dbReference>
<dbReference type="PANTHER" id="PTHR42823">
    <property type="entry name" value="ATP SYNTHASE SUBUNIT A, CHLOROPLASTIC"/>
    <property type="match status" value="1"/>
</dbReference>
<dbReference type="InterPro" id="IPR000568">
    <property type="entry name" value="ATP_synth_F0_asu"/>
</dbReference>
<evidence type="ECO:0000256" key="1">
    <source>
        <dbReference type="ARBA" id="ARBA00004141"/>
    </source>
</evidence>
<comment type="similarity">
    <text evidence="2 12 13">Belongs to the ATPase A chain family.</text>
</comment>
<keyword evidence="6 12" id="KW-0812">Transmembrane</keyword>
<proteinExistence type="inferred from homology"/>
<keyword evidence="3 12" id="KW-0813">Transport</keyword>
<feature type="transmembrane region" description="Helical" evidence="12">
    <location>
        <begin position="216"/>
        <end position="238"/>
    </location>
</feature>
<dbReference type="EMBL" id="QJKC01000010">
    <property type="protein sequence ID" value="PXX46048.1"/>
    <property type="molecule type" value="Genomic_DNA"/>
</dbReference>
<evidence type="ECO:0000256" key="12">
    <source>
        <dbReference type="HAMAP-Rule" id="MF_01393"/>
    </source>
</evidence>
<evidence type="ECO:0000256" key="4">
    <source>
        <dbReference type="ARBA" id="ARBA00022475"/>
    </source>
</evidence>
<dbReference type="GO" id="GO:0046933">
    <property type="term" value="F:proton-transporting ATP synthase activity, rotational mechanism"/>
    <property type="evidence" value="ECO:0007669"/>
    <property type="project" value="UniProtKB-UniRule"/>
</dbReference>
<organism evidence="14 15">
    <name type="scientific">Aquitalea magnusonii</name>
    <dbReference type="NCBI Taxonomy" id="332411"/>
    <lineage>
        <taxon>Bacteria</taxon>
        <taxon>Pseudomonadati</taxon>
        <taxon>Pseudomonadota</taxon>
        <taxon>Betaproteobacteria</taxon>
        <taxon>Neisseriales</taxon>
        <taxon>Chromobacteriaceae</taxon>
        <taxon>Aquitalea</taxon>
    </lineage>
</organism>
<comment type="function">
    <text evidence="12 13">Key component of the proton channel; it plays a direct role in the translocation of protons across the membrane.</text>
</comment>
<dbReference type="NCBIfam" id="NF004477">
    <property type="entry name" value="PRK05815.1-1"/>
    <property type="match status" value="1"/>
</dbReference>
<dbReference type="AlphaFoldDB" id="A0A318J9R9"/>
<dbReference type="PROSITE" id="PS00449">
    <property type="entry name" value="ATPASE_A"/>
    <property type="match status" value="1"/>
</dbReference>
<dbReference type="GO" id="GO:0005886">
    <property type="term" value="C:plasma membrane"/>
    <property type="evidence" value="ECO:0007669"/>
    <property type="project" value="UniProtKB-SubCell"/>
</dbReference>
<feature type="transmembrane region" description="Helical" evidence="12">
    <location>
        <begin position="244"/>
        <end position="267"/>
    </location>
</feature>
<dbReference type="CDD" id="cd00310">
    <property type="entry name" value="ATP-synt_Fo_a_6"/>
    <property type="match status" value="1"/>
</dbReference>
<dbReference type="InterPro" id="IPR023011">
    <property type="entry name" value="ATP_synth_F0_asu_AS"/>
</dbReference>
<evidence type="ECO:0000256" key="8">
    <source>
        <dbReference type="ARBA" id="ARBA00022989"/>
    </source>
</evidence>
<comment type="caution">
    <text evidence="14">The sequence shown here is derived from an EMBL/GenBank/DDBJ whole genome shotgun (WGS) entry which is preliminary data.</text>
</comment>
<gene>
    <name evidence="12" type="primary">atpB</name>
    <name evidence="14" type="ORF">DFR38_110146</name>
</gene>
<keyword evidence="10 12" id="KW-0472">Membrane</keyword>
<dbReference type="NCBIfam" id="TIGR01131">
    <property type="entry name" value="ATP_synt_6_or_A"/>
    <property type="match status" value="1"/>
</dbReference>
<evidence type="ECO:0000256" key="6">
    <source>
        <dbReference type="ARBA" id="ARBA00022692"/>
    </source>
</evidence>
<evidence type="ECO:0000256" key="10">
    <source>
        <dbReference type="ARBA" id="ARBA00023136"/>
    </source>
</evidence>
<dbReference type="Gene3D" id="1.20.120.220">
    <property type="entry name" value="ATP synthase, F0 complex, subunit A"/>
    <property type="match status" value="1"/>
</dbReference>